<reference evidence="6" key="1">
    <citation type="submission" date="2020-07" db="EMBL/GenBank/DDBJ databases">
        <title>Genome sequence and genetic diversity analysis of an under-domesticated orphan crop, white fonio (Digitaria exilis).</title>
        <authorList>
            <person name="Bennetzen J.L."/>
            <person name="Chen S."/>
            <person name="Ma X."/>
            <person name="Wang X."/>
            <person name="Yssel A.E.J."/>
            <person name="Chaluvadi S.R."/>
            <person name="Johnson M."/>
            <person name="Gangashetty P."/>
            <person name="Hamidou F."/>
            <person name="Sanogo M.D."/>
            <person name="Zwaenepoel A."/>
            <person name="Wallace J."/>
            <person name="Van De Peer Y."/>
            <person name="Van Deynze A."/>
        </authorList>
    </citation>
    <scope>NUCLEOTIDE SEQUENCE</scope>
    <source>
        <tissue evidence="6">Leaves</tissue>
    </source>
</reference>
<dbReference type="GO" id="GO:0042742">
    <property type="term" value="P:defense response to bacterium"/>
    <property type="evidence" value="ECO:0007669"/>
    <property type="project" value="UniProtKB-ARBA"/>
</dbReference>
<dbReference type="Pfam" id="PF23559">
    <property type="entry name" value="WHD_DRP"/>
    <property type="match status" value="1"/>
</dbReference>
<comment type="caution">
    <text evidence="6">The sequence shown here is derived from an EMBL/GenBank/DDBJ whole genome shotgun (WGS) entry which is preliminary data.</text>
</comment>
<dbReference type="PANTHER" id="PTHR23155:SF1137">
    <property type="entry name" value="OS08G0387700 PROTEIN"/>
    <property type="match status" value="1"/>
</dbReference>
<dbReference type="OrthoDB" id="680512at2759"/>
<dbReference type="Proteomes" id="UP000636709">
    <property type="component" value="Unassembled WGS sequence"/>
</dbReference>
<dbReference type="PRINTS" id="PR00364">
    <property type="entry name" value="DISEASERSIST"/>
</dbReference>
<evidence type="ECO:0000256" key="2">
    <source>
        <dbReference type="ARBA" id="ARBA00022821"/>
    </source>
</evidence>
<protein>
    <recommendedName>
        <fullName evidence="8">NB-ARC domain-containing protein</fullName>
    </recommendedName>
</protein>
<dbReference type="PANTHER" id="PTHR23155">
    <property type="entry name" value="DISEASE RESISTANCE PROTEIN RP"/>
    <property type="match status" value="1"/>
</dbReference>
<dbReference type="Gene3D" id="1.10.10.10">
    <property type="entry name" value="Winged helix-like DNA-binding domain superfamily/Winged helix DNA-binding domain"/>
    <property type="match status" value="1"/>
</dbReference>
<dbReference type="InterPro" id="IPR055414">
    <property type="entry name" value="LRR_R13L4/SHOC2-like"/>
</dbReference>
<feature type="domain" description="Disease resistance protein winged helix" evidence="4">
    <location>
        <begin position="308"/>
        <end position="381"/>
    </location>
</feature>
<dbReference type="Pfam" id="PF00931">
    <property type="entry name" value="NB-ARC"/>
    <property type="match status" value="1"/>
</dbReference>
<accession>A0A835F7B1</accession>
<feature type="domain" description="Disease resistance R13L4/SHOC-2-like LRR" evidence="5">
    <location>
        <begin position="431"/>
        <end position="782"/>
    </location>
</feature>
<dbReference type="InterPro" id="IPR058922">
    <property type="entry name" value="WHD_DRP"/>
</dbReference>
<keyword evidence="1" id="KW-0677">Repeat</keyword>
<dbReference type="SUPFAM" id="SSF52540">
    <property type="entry name" value="P-loop containing nucleoside triphosphate hydrolases"/>
    <property type="match status" value="1"/>
</dbReference>
<dbReference type="InterPro" id="IPR002182">
    <property type="entry name" value="NB-ARC"/>
</dbReference>
<dbReference type="InterPro" id="IPR032675">
    <property type="entry name" value="LRR_dom_sf"/>
</dbReference>
<dbReference type="FunFam" id="1.10.10.10:FF:000322">
    <property type="entry name" value="Probable disease resistance protein At1g63360"/>
    <property type="match status" value="1"/>
</dbReference>
<dbReference type="Gene3D" id="3.40.50.300">
    <property type="entry name" value="P-loop containing nucleotide triphosphate hydrolases"/>
    <property type="match status" value="1"/>
</dbReference>
<dbReference type="SUPFAM" id="SSF52058">
    <property type="entry name" value="L domain-like"/>
    <property type="match status" value="1"/>
</dbReference>
<feature type="domain" description="NB-ARC" evidence="3">
    <location>
        <begin position="54"/>
        <end position="229"/>
    </location>
</feature>
<dbReference type="InterPro" id="IPR027417">
    <property type="entry name" value="P-loop_NTPase"/>
</dbReference>
<gene>
    <name evidence="6" type="ORF">HU200_016562</name>
</gene>
<evidence type="ECO:0000259" key="5">
    <source>
        <dbReference type="Pfam" id="PF23598"/>
    </source>
</evidence>
<sequence length="849" mass="95979">MDIEDIKTRVKDVSDRRERYRPDVTMVPERKLNIDPRVIGMFEEANRLVGIDGPAEKLTNMLTQGDSIQKQKLMVASIVGVGGLGKTTLANKMYKKLGGQLFQCQAFVSVSLKPDMKNILCSILRQISRGKCKDGGENDPVEVAIQNIRDCLSDKRYLIVIDDIWDTSAWKILNCALIDNHYGSRVIVTTRNLDVGKFCSNTVRGAVYELEHLSHEDSKTLLYARVFKEGEVINTKLDEEAGRILKRCAGLLACKPRTKAEWDAVYSSIHSGPNKPKDDMETMRVILSLSFSELPSHLKPCLLYLSFFPEDCIINKDSLLSRWVAEGLIDEKHGRKNYYELCERAEGYFVDLVNRSFIQPLEIDLEGIASSCRVHDIILDLLISLSIEENFVVRSDCVELIPFSCKIRRLSLQDNNKKEKIIPEDTVDLSHVRSVIAFGDAFKRMPPLSRFSVLRVLDLDGFPSKNNCPKDLRNLHHLRYLQLRGHLKNEVLEEIGNLQHLQVLDISNASIDAPPASIVNLTNLQSLLVDSSMTMPDGIGKLSLLQIISWVQIAQNTVAELGKLAALRVLCIRRLGYNKSYNKAFVQSLSNLGKLVGLFIDRSGLCSLDGLSDERIPARLKFFRGTSTTFRQLPRWFSKLELLSGLTIAVNKFTQDDLEMLGELPALRFLELQVYENSTVQERVMIDNAQHFQSLEQMKFLHYGGCLMVFAKRVMPMLRKLEFSFQLGKRVGGSLDIGLENLTSLKHVTVKVDCYKAKIMEVENVETMFKAAVRIHPNYATLDPILELSGVREWQMHEGESSDSPAAASDHGRYAICSPIELSPMLDSFLSFAFLWLLLISTFMLGEQF</sequence>
<evidence type="ECO:0008006" key="8">
    <source>
        <dbReference type="Google" id="ProtNLM"/>
    </source>
</evidence>
<dbReference type="Gene3D" id="3.80.10.10">
    <property type="entry name" value="Ribonuclease Inhibitor"/>
    <property type="match status" value="1"/>
</dbReference>
<dbReference type="InterPro" id="IPR044974">
    <property type="entry name" value="Disease_R_plants"/>
</dbReference>
<evidence type="ECO:0000313" key="6">
    <source>
        <dbReference type="EMBL" id="KAF8730702.1"/>
    </source>
</evidence>
<dbReference type="Pfam" id="PF23598">
    <property type="entry name" value="LRR_14"/>
    <property type="match status" value="1"/>
</dbReference>
<dbReference type="InterPro" id="IPR036388">
    <property type="entry name" value="WH-like_DNA-bd_sf"/>
</dbReference>
<name>A0A835F7B1_9POAL</name>
<evidence type="ECO:0000256" key="1">
    <source>
        <dbReference type="ARBA" id="ARBA00022737"/>
    </source>
</evidence>
<evidence type="ECO:0000313" key="7">
    <source>
        <dbReference type="Proteomes" id="UP000636709"/>
    </source>
</evidence>
<keyword evidence="2" id="KW-0611">Plant defense</keyword>
<dbReference type="GO" id="GO:0002758">
    <property type="term" value="P:innate immune response-activating signaling pathway"/>
    <property type="evidence" value="ECO:0007669"/>
    <property type="project" value="UniProtKB-ARBA"/>
</dbReference>
<dbReference type="GO" id="GO:0009626">
    <property type="term" value="P:plant-type hypersensitive response"/>
    <property type="evidence" value="ECO:0007669"/>
    <property type="project" value="UniProtKB-ARBA"/>
</dbReference>
<dbReference type="GO" id="GO:0043531">
    <property type="term" value="F:ADP binding"/>
    <property type="evidence" value="ECO:0007669"/>
    <property type="project" value="InterPro"/>
</dbReference>
<keyword evidence="7" id="KW-1185">Reference proteome</keyword>
<dbReference type="AlphaFoldDB" id="A0A835F7B1"/>
<organism evidence="6 7">
    <name type="scientific">Digitaria exilis</name>
    <dbReference type="NCBI Taxonomy" id="1010633"/>
    <lineage>
        <taxon>Eukaryota</taxon>
        <taxon>Viridiplantae</taxon>
        <taxon>Streptophyta</taxon>
        <taxon>Embryophyta</taxon>
        <taxon>Tracheophyta</taxon>
        <taxon>Spermatophyta</taxon>
        <taxon>Magnoliopsida</taxon>
        <taxon>Liliopsida</taxon>
        <taxon>Poales</taxon>
        <taxon>Poaceae</taxon>
        <taxon>PACMAD clade</taxon>
        <taxon>Panicoideae</taxon>
        <taxon>Panicodae</taxon>
        <taxon>Paniceae</taxon>
        <taxon>Anthephorinae</taxon>
        <taxon>Digitaria</taxon>
    </lineage>
</organism>
<evidence type="ECO:0000259" key="4">
    <source>
        <dbReference type="Pfam" id="PF23559"/>
    </source>
</evidence>
<evidence type="ECO:0000259" key="3">
    <source>
        <dbReference type="Pfam" id="PF00931"/>
    </source>
</evidence>
<dbReference type="EMBL" id="JACEFO010001613">
    <property type="protein sequence ID" value="KAF8730702.1"/>
    <property type="molecule type" value="Genomic_DNA"/>
</dbReference>
<proteinExistence type="predicted"/>